<name>R0L6F7_ANAPL</name>
<gene>
    <name evidence="1" type="ORF">Anapl_02328</name>
</gene>
<keyword evidence="2" id="KW-1185">Reference proteome</keyword>
<organism evidence="1 2">
    <name type="scientific">Anas platyrhynchos</name>
    <name type="common">Mallard</name>
    <name type="synonym">Anas boschas</name>
    <dbReference type="NCBI Taxonomy" id="8839"/>
    <lineage>
        <taxon>Eukaryota</taxon>
        <taxon>Metazoa</taxon>
        <taxon>Chordata</taxon>
        <taxon>Craniata</taxon>
        <taxon>Vertebrata</taxon>
        <taxon>Euteleostomi</taxon>
        <taxon>Archelosauria</taxon>
        <taxon>Archosauria</taxon>
        <taxon>Dinosauria</taxon>
        <taxon>Saurischia</taxon>
        <taxon>Theropoda</taxon>
        <taxon>Coelurosauria</taxon>
        <taxon>Aves</taxon>
        <taxon>Neognathae</taxon>
        <taxon>Galloanserae</taxon>
        <taxon>Anseriformes</taxon>
        <taxon>Anatidae</taxon>
        <taxon>Anatinae</taxon>
        <taxon>Anas</taxon>
    </lineage>
</organism>
<dbReference type="AlphaFoldDB" id="R0L6F7"/>
<accession>R0L6F7</accession>
<dbReference type="Proteomes" id="UP000296049">
    <property type="component" value="Unassembled WGS sequence"/>
</dbReference>
<evidence type="ECO:0000313" key="2">
    <source>
        <dbReference type="Proteomes" id="UP000296049"/>
    </source>
</evidence>
<sequence length="183" mass="19721">MLCVLPIGEQSAEKAIKPGHRAESIPEPKEGASAATGCRAVMHGLGGDEHLGNPISSWKRAADGVVIFFPTTSSTFVSSSDTAFESPSSFLWHKSLQVPPEMPRFSFPSPSGPCPWLHAPSSTSSKPRRVLVGGHETAATTPHRGKSFATPYVIIYHRWIFHGGRKKKPALKQIVIIGDNCPL</sequence>
<proteinExistence type="predicted"/>
<evidence type="ECO:0000313" key="1">
    <source>
        <dbReference type="EMBL" id="EOB01209.1"/>
    </source>
</evidence>
<protein>
    <submittedName>
        <fullName evidence="1">Uncharacterized protein</fullName>
    </submittedName>
</protein>
<reference evidence="2" key="1">
    <citation type="journal article" date="2013" name="Nat. Genet.">
        <title>The duck genome and transcriptome provide insight into an avian influenza virus reservoir species.</title>
        <authorList>
            <person name="Huang Y."/>
            <person name="Li Y."/>
            <person name="Burt D.W."/>
            <person name="Chen H."/>
            <person name="Zhang Y."/>
            <person name="Qian W."/>
            <person name="Kim H."/>
            <person name="Gan S."/>
            <person name="Zhao Y."/>
            <person name="Li J."/>
            <person name="Yi K."/>
            <person name="Feng H."/>
            <person name="Zhu P."/>
            <person name="Li B."/>
            <person name="Liu Q."/>
            <person name="Fairley S."/>
            <person name="Magor K.E."/>
            <person name="Du Z."/>
            <person name="Hu X."/>
            <person name="Goodman L."/>
            <person name="Tafer H."/>
            <person name="Vignal A."/>
            <person name="Lee T."/>
            <person name="Kim K.W."/>
            <person name="Sheng Z."/>
            <person name="An Y."/>
            <person name="Searle S."/>
            <person name="Herrero J."/>
            <person name="Groenen M.A."/>
            <person name="Crooijmans R.P."/>
            <person name="Faraut T."/>
            <person name="Cai Q."/>
            <person name="Webster R.G."/>
            <person name="Aldridge J.R."/>
            <person name="Warren W.C."/>
            <person name="Bartschat S."/>
            <person name="Kehr S."/>
            <person name="Marz M."/>
            <person name="Stadler P.F."/>
            <person name="Smith J."/>
            <person name="Kraus R.H."/>
            <person name="Zhao Y."/>
            <person name="Ren L."/>
            <person name="Fei J."/>
            <person name="Morisson M."/>
            <person name="Kaiser P."/>
            <person name="Griffin D.K."/>
            <person name="Rao M."/>
            <person name="Pitel F."/>
            <person name="Wang J."/>
            <person name="Li N."/>
        </authorList>
    </citation>
    <scope>NUCLEOTIDE SEQUENCE [LARGE SCALE GENOMIC DNA]</scope>
</reference>
<dbReference type="EMBL" id="KB743111">
    <property type="protein sequence ID" value="EOB01209.1"/>
    <property type="molecule type" value="Genomic_DNA"/>
</dbReference>